<keyword evidence="4" id="KW-0410">Iron transport</keyword>
<evidence type="ECO:0000256" key="7">
    <source>
        <dbReference type="ARBA" id="ARBA00023065"/>
    </source>
</evidence>
<feature type="signal peptide" evidence="13">
    <location>
        <begin position="1"/>
        <end position="28"/>
    </location>
</feature>
<evidence type="ECO:0000256" key="13">
    <source>
        <dbReference type="SAM" id="SignalP"/>
    </source>
</evidence>
<feature type="domain" description="TonB-dependent receptor-like beta-barrel" evidence="14">
    <location>
        <begin position="256"/>
        <end position="736"/>
    </location>
</feature>
<evidence type="ECO:0000256" key="9">
    <source>
        <dbReference type="ARBA" id="ARBA00023136"/>
    </source>
</evidence>
<dbReference type="InterPro" id="IPR036942">
    <property type="entry name" value="Beta-barrel_TonB_sf"/>
</dbReference>
<keyword evidence="10 11" id="KW-0998">Cell outer membrane</keyword>
<dbReference type="PANTHER" id="PTHR32552:SF81">
    <property type="entry name" value="TONB-DEPENDENT OUTER MEMBRANE RECEPTOR"/>
    <property type="match status" value="1"/>
</dbReference>
<dbReference type="SUPFAM" id="SSF56935">
    <property type="entry name" value="Porins"/>
    <property type="match status" value="1"/>
</dbReference>
<evidence type="ECO:0000256" key="3">
    <source>
        <dbReference type="ARBA" id="ARBA00022452"/>
    </source>
</evidence>
<evidence type="ECO:0000313" key="16">
    <source>
        <dbReference type="EMBL" id="GGW67329.1"/>
    </source>
</evidence>
<keyword evidence="3 11" id="KW-1134">Transmembrane beta strand</keyword>
<evidence type="ECO:0000313" key="17">
    <source>
        <dbReference type="Proteomes" id="UP000634667"/>
    </source>
</evidence>
<reference evidence="17" key="1">
    <citation type="journal article" date="2019" name="Int. J. Syst. Evol. Microbiol.">
        <title>The Global Catalogue of Microorganisms (GCM) 10K type strain sequencing project: providing services to taxonomists for standard genome sequencing and annotation.</title>
        <authorList>
            <consortium name="The Broad Institute Genomics Platform"/>
            <consortium name="The Broad Institute Genome Sequencing Center for Infectious Disease"/>
            <person name="Wu L."/>
            <person name="Ma J."/>
        </authorList>
    </citation>
    <scope>NUCLEOTIDE SEQUENCE [LARGE SCALE GENOMIC DNA]</scope>
    <source>
        <strain evidence="17">KCTC 23723</strain>
    </source>
</reference>
<dbReference type="EMBL" id="BMYR01000010">
    <property type="protein sequence ID" value="GGW67329.1"/>
    <property type="molecule type" value="Genomic_DNA"/>
</dbReference>
<evidence type="ECO:0000256" key="2">
    <source>
        <dbReference type="ARBA" id="ARBA00022448"/>
    </source>
</evidence>
<accession>A0ABQ2WT55</accession>
<evidence type="ECO:0000256" key="1">
    <source>
        <dbReference type="ARBA" id="ARBA00004571"/>
    </source>
</evidence>
<organism evidence="16 17">
    <name type="scientific">Alishewanella tabrizica</name>
    <dbReference type="NCBI Taxonomy" id="671278"/>
    <lineage>
        <taxon>Bacteria</taxon>
        <taxon>Pseudomonadati</taxon>
        <taxon>Pseudomonadota</taxon>
        <taxon>Gammaproteobacteria</taxon>
        <taxon>Alteromonadales</taxon>
        <taxon>Alteromonadaceae</taxon>
        <taxon>Alishewanella</taxon>
    </lineage>
</organism>
<evidence type="ECO:0000256" key="5">
    <source>
        <dbReference type="ARBA" id="ARBA00022692"/>
    </source>
</evidence>
<dbReference type="PANTHER" id="PTHR32552">
    <property type="entry name" value="FERRICHROME IRON RECEPTOR-RELATED"/>
    <property type="match status" value="1"/>
</dbReference>
<evidence type="ECO:0000256" key="11">
    <source>
        <dbReference type="PROSITE-ProRule" id="PRU01360"/>
    </source>
</evidence>
<feature type="domain" description="TonB-dependent receptor plug" evidence="15">
    <location>
        <begin position="53"/>
        <end position="159"/>
    </location>
</feature>
<evidence type="ECO:0000259" key="15">
    <source>
        <dbReference type="Pfam" id="PF07715"/>
    </source>
</evidence>
<protein>
    <submittedName>
        <fullName evidence="16">TonB-dependent receptor</fullName>
    </submittedName>
</protein>
<keyword evidence="7" id="KW-0406">Ion transport</keyword>
<evidence type="ECO:0000256" key="4">
    <source>
        <dbReference type="ARBA" id="ARBA00022496"/>
    </source>
</evidence>
<evidence type="ECO:0000256" key="6">
    <source>
        <dbReference type="ARBA" id="ARBA00023004"/>
    </source>
</evidence>
<keyword evidence="6" id="KW-0408">Iron</keyword>
<comment type="caution">
    <text evidence="16">The sequence shown here is derived from an EMBL/GenBank/DDBJ whole genome shotgun (WGS) entry which is preliminary data.</text>
</comment>
<keyword evidence="5 11" id="KW-0812">Transmembrane</keyword>
<dbReference type="Gene3D" id="2.40.170.20">
    <property type="entry name" value="TonB-dependent receptor, beta-barrel domain"/>
    <property type="match status" value="1"/>
</dbReference>
<dbReference type="InterPro" id="IPR000531">
    <property type="entry name" value="Beta-barrel_TonB"/>
</dbReference>
<gene>
    <name evidence="16" type="ORF">GCM10008111_24190</name>
</gene>
<keyword evidence="13" id="KW-0732">Signal</keyword>
<comment type="similarity">
    <text evidence="11 12">Belongs to the TonB-dependent receptor family.</text>
</comment>
<dbReference type="Proteomes" id="UP000634667">
    <property type="component" value="Unassembled WGS sequence"/>
</dbReference>
<keyword evidence="16" id="KW-0675">Receptor</keyword>
<keyword evidence="17" id="KW-1185">Reference proteome</keyword>
<comment type="subcellular location">
    <subcellularLocation>
        <location evidence="1 11">Cell outer membrane</location>
        <topology evidence="1 11">Multi-pass membrane protein</topology>
    </subcellularLocation>
</comment>
<dbReference type="Pfam" id="PF07715">
    <property type="entry name" value="Plug"/>
    <property type="match status" value="1"/>
</dbReference>
<keyword evidence="8 12" id="KW-0798">TonB box</keyword>
<dbReference type="RefSeq" id="WP_189483488.1">
    <property type="nucleotide sequence ID" value="NZ_BMYR01000010.1"/>
</dbReference>
<dbReference type="PROSITE" id="PS52016">
    <property type="entry name" value="TONB_DEPENDENT_REC_3"/>
    <property type="match status" value="1"/>
</dbReference>
<dbReference type="Pfam" id="PF00593">
    <property type="entry name" value="TonB_dep_Rec_b-barrel"/>
    <property type="match status" value="1"/>
</dbReference>
<sequence length="774" mass="84890">MTYNTQNTFKRNTLSALILACLANNAFANTVDVSAEADIERLTVTTQKRVQAIKDVPVTVSAFTGEMLEQLGIQDLDVLSEITPGLIIQEQSPNNPGFVIRGITSDSGSAQAAPRVSVYYNGTDISRSRGSYFELFDIERVEVVKGPQATLFGTAASVGALSVSTRKPQEEFEAGITAGVGNYAARNLQGFVTGGQQHIQGRLAFTYRERDGYIKNIAANQPDLNGIERVGVRPSVRFTPNDDVTIDVIYNYEKNNDTGTSFKSLRFAPTGGDTSPFSFVEASGSPLAAEVFGKADLGIDRTVKDVNLTINWDLSEQWQLTSITAKRQFDSLEVFDADGTQAWFLEFAEEASGEQISQEIRLNFNGDKVNSFFGVSYFDEEGSQRVPFSTEESIYLNCVGQLAALNVPCINANGTVNILTPVLTQGRFQTLPYSGVFQNYGENQAVSVFADVSYAFTDKLELTAGLRYVNEEKTSRYASNFANAVLAPVPLLPVASTSGRIFSADGRFDSWLPRFNALYRINDNLNMYATVSKGRRSEVVDVASANSSTGVIPRITEIPAETVWNYEAGFKGQTENNRLRYAISSFYQDYQNFQVTLQDDAGNFFVANAGNAKNIGVEAEIKLTLNASLEWFNNLAWIDAKIDDNSSNGNLAGNRFRLQPEYTLGTGLMYAQDLNSTYRVNSSLMYTFRSDIFFEEANAPVAGFDVSQAAVQLTSLRIGFENTQQNWSVTLSASNLFDKAYLVDAGNTGGSFGFPSFIAGAPRFIGLEFSKTFM</sequence>
<keyword evidence="2 11" id="KW-0813">Transport</keyword>
<name>A0ABQ2WT55_9ALTE</name>
<evidence type="ECO:0000259" key="14">
    <source>
        <dbReference type="Pfam" id="PF00593"/>
    </source>
</evidence>
<dbReference type="InterPro" id="IPR039426">
    <property type="entry name" value="TonB-dep_rcpt-like"/>
</dbReference>
<dbReference type="InterPro" id="IPR012910">
    <property type="entry name" value="Plug_dom"/>
</dbReference>
<feature type="chain" id="PRO_5045045087" evidence="13">
    <location>
        <begin position="29"/>
        <end position="774"/>
    </location>
</feature>
<evidence type="ECO:0000256" key="10">
    <source>
        <dbReference type="ARBA" id="ARBA00023237"/>
    </source>
</evidence>
<keyword evidence="9 11" id="KW-0472">Membrane</keyword>
<evidence type="ECO:0000256" key="8">
    <source>
        <dbReference type="ARBA" id="ARBA00023077"/>
    </source>
</evidence>
<proteinExistence type="inferred from homology"/>
<evidence type="ECO:0000256" key="12">
    <source>
        <dbReference type="RuleBase" id="RU003357"/>
    </source>
</evidence>